<dbReference type="OrthoDB" id="10415341at2759"/>
<keyword evidence="1" id="KW-0732">Signal</keyword>
<feature type="signal peptide" evidence="1">
    <location>
        <begin position="1"/>
        <end position="19"/>
    </location>
</feature>
<dbReference type="EMBL" id="LKEA01000002">
    <property type="protein sequence ID" value="ROW11413.1"/>
    <property type="molecule type" value="Genomic_DNA"/>
</dbReference>
<evidence type="ECO:0000313" key="2">
    <source>
        <dbReference type="EMBL" id="ROW11413.1"/>
    </source>
</evidence>
<protein>
    <recommendedName>
        <fullName evidence="4">Cyanovirin-N domain-containing protein</fullName>
    </recommendedName>
</protein>
<gene>
    <name evidence="2" type="ORF">VMCG_01531</name>
</gene>
<dbReference type="Proteomes" id="UP000283895">
    <property type="component" value="Unassembled WGS sequence"/>
</dbReference>
<evidence type="ECO:0000256" key="1">
    <source>
        <dbReference type="SAM" id="SignalP"/>
    </source>
</evidence>
<organism evidence="2 3">
    <name type="scientific">Cytospora schulzeri</name>
    <dbReference type="NCBI Taxonomy" id="448051"/>
    <lineage>
        <taxon>Eukaryota</taxon>
        <taxon>Fungi</taxon>
        <taxon>Dikarya</taxon>
        <taxon>Ascomycota</taxon>
        <taxon>Pezizomycotina</taxon>
        <taxon>Sordariomycetes</taxon>
        <taxon>Sordariomycetidae</taxon>
        <taxon>Diaporthales</taxon>
        <taxon>Cytosporaceae</taxon>
        <taxon>Cytospora</taxon>
    </lineage>
</organism>
<evidence type="ECO:0000313" key="3">
    <source>
        <dbReference type="Proteomes" id="UP000283895"/>
    </source>
</evidence>
<name>A0A423X6H2_9PEZI</name>
<accession>A0A423X6H2</accession>
<sequence>MHSVQFVVVPSLLLGLVSALNLTPQYLGSEPTTTPSPVIKDCACLDPSRARSRTGNCFIAPSTDPMPPGWHRKTCLCQDTYTEVRPGYTKGKFECQEYNGTLQGRDIVQATTAHTLVTRTIPEPLRDGASNGEDQSLSEAGQVFPRASADPNITEILDRVHQIDFQKLCDNPVGDWEEGECTLLKLNIVVCQVKWRPACKEVAETLDRHGVHIPGFGDNESSGDGDPASSPLGGVEFRLLLEEAVESAPVGLLEPGQLSIPVGCQGVCTRDINTLGRAYLCLICTIVDGLFHAAPSGNTTFLPILD</sequence>
<dbReference type="AlphaFoldDB" id="A0A423X6H2"/>
<comment type="caution">
    <text evidence="2">The sequence shown here is derived from an EMBL/GenBank/DDBJ whole genome shotgun (WGS) entry which is preliminary data.</text>
</comment>
<keyword evidence="3" id="KW-1185">Reference proteome</keyword>
<proteinExistence type="predicted"/>
<reference evidence="2 3" key="1">
    <citation type="submission" date="2015-09" db="EMBL/GenBank/DDBJ databases">
        <title>Host preference determinants of Valsa canker pathogens revealed by comparative genomics.</title>
        <authorList>
            <person name="Yin Z."/>
            <person name="Huang L."/>
        </authorList>
    </citation>
    <scope>NUCLEOTIDE SEQUENCE [LARGE SCALE GENOMIC DNA]</scope>
    <source>
        <strain evidence="2 3">03-1</strain>
    </source>
</reference>
<feature type="chain" id="PRO_5019526376" description="Cyanovirin-N domain-containing protein" evidence="1">
    <location>
        <begin position="20"/>
        <end position="306"/>
    </location>
</feature>
<evidence type="ECO:0008006" key="4">
    <source>
        <dbReference type="Google" id="ProtNLM"/>
    </source>
</evidence>